<dbReference type="Pfam" id="PF08227">
    <property type="entry name" value="DASH_Hsk3"/>
    <property type="match status" value="1"/>
</dbReference>
<proteinExistence type="predicted"/>
<accession>A0AAN8NTZ6</accession>
<dbReference type="PANTHER" id="PTHR28289:SF1">
    <property type="entry name" value="DASH COMPLEX SUBUNIT HSK3"/>
    <property type="match status" value="1"/>
</dbReference>
<organism evidence="3 4">
    <name type="scientific">Arthrobotrys conoides</name>
    <dbReference type="NCBI Taxonomy" id="74498"/>
    <lineage>
        <taxon>Eukaryota</taxon>
        <taxon>Fungi</taxon>
        <taxon>Dikarya</taxon>
        <taxon>Ascomycota</taxon>
        <taxon>Pezizomycotina</taxon>
        <taxon>Orbiliomycetes</taxon>
        <taxon>Orbiliales</taxon>
        <taxon>Orbiliaceae</taxon>
        <taxon>Arthrobotrys</taxon>
    </lineage>
</organism>
<dbReference type="GO" id="GO:0051010">
    <property type="term" value="F:microtubule plus-end binding"/>
    <property type="evidence" value="ECO:0007669"/>
    <property type="project" value="TreeGrafter"/>
</dbReference>
<evidence type="ECO:0008006" key="5">
    <source>
        <dbReference type="Google" id="ProtNLM"/>
    </source>
</evidence>
<dbReference type="InterPro" id="IPR042332">
    <property type="entry name" value="Hsk3"/>
</dbReference>
<dbReference type="GO" id="GO:0042729">
    <property type="term" value="C:DASH complex"/>
    <property type="evidence" value="ECO:0007669"/>
    <property type="project" value="TreeGrafter"/>
</dbReference>
<dbReference type="InterPro" id="IPR013183">
    <property type="entry name" value="Hsk3-like"/>
</dbReference>
<evidence type="ECO:0000256" key="1">
    <source>
        <dbReference type="SAM" id="Coils"/>
    </source>
</evidence>
<sequence length="83" mass="8808">MSSNSTAIGGTMGSSGSSSSSSSYKIRQYTHLQGQLAQLQANLSDMEELLRMTSNQAEKIRTLGGLQAGLFMGATKVFEDGEK</sequence>
<dbReference type="Proteomes" id="UP001307849">
    <property type="component" value="Unassembled WGS sequence"/>
</dbReference>
<keyword evidence="1" id="KW-0175">Coiled coil</keyword>
<reference evidence="3 4" key="1">
    <citation type="submission" date="2019-10" db="EMBL/GenBank/DDBJ databases">
        <authorList>
            <person name="Palmer J.M."/>
        </authorList>
    </citation>
    <scope>NUCLEOTIDE SEQUENCE [LARGE SCALE GENOMIC DNA]</scope>
    <source>
        <strain evidence="3 4">TWF506</strain>
    </source>
</reference>
<evidence type="ECO:0000313" key="4">
    <source>
        <dbReference type="Proteomes" id="UP001307849"/>
    </source>
</evidence>
<evidence type="ECO:0000256" key="2">
    <source>
        <dbReference type="SAM" id="MobiDB-lite"/>
    </source>
</evidence>
<feature type="region of interest" description="Disordered" evidence="2">
    <location>
        <begin position="1"/>
        <end position="24"/>
    </location>
</feature>
<protein>
    <recommendedName>
        <fullName evidence="5">DASH complex subunit Hsk3 like-domain-containing protein</fullName>
    </recommendedName>
</protein>
<dbReference type="AlphaFoldDB" id="A0AAN8NTZ6"/>
<dbReference type="PANTHER" id="PTHR28289">
    <property type="entry name" value="DASH COMPLEX SUBUNIT HSK3"/>
    <property type="match status" value="1"/>
</dbReference>
<keyword evidence="4" id="KW-1185">Reference proteome</keyword>
<evidence type="ECO:0000313" key="3">
    <source>
        <dbReference type="EMBL" id="KAK6518478.1"/>
    </source>
</evidence>
<comment type="caution">
    <text evidence="3">The sequence shown here is derived from an EMBL/GenBank/DDBJ whole genome shotgun (WGS) entry which is preliminary data.</text>
</comment>
<feature type="compositionally biased region" description="Low complexity" evidence="2">
    <location>
        <begin position="14"/>
        <end position="23"/>
    </location>
</feature>
<dbReference type="EMBL" id="JAVHJM010000002">
    <property type="protein sequence ID" value="KAK6518478.1"/>
    <property type="molecule type" value="Genomic_DNA"/>
</dbReference>
<gene>
    <name evidence="3" type="ORF">TWF506_005630</name>
</gene>
<name>A0AAN8NTZ6_9PEZI</name>
<dbReference type="GO" id="GO:0008608">
    <property type="term" value="P:attachment of spindle microtubules to kinetochore"/>
    <property type="evidence" value="ECO:0007669"/>
    <property type="project" value="InterPro"/>
</dbReference>
<feature type="coiled-coil region" evidence="1">
    <location>
        <begin position="29"/>
        <end position="56"/>
    </location>
</feature>